<keyword evidence="2" id="KW-1185">Reference proteome</keyword>
<reference evidence="1 2" key="1">
    <citation type="journal article" date="2021" name="Genome Biol.">
        <title>AFLAP: assembly-free linkage analysis pipeline using k-mers from genome sequencing data.</title>
        <authorList>
            <person name="Fletcher K."/>
            <person name="Zhang L."/>
            <person name="Gil J."/>
            <person name="Han R."/>
            <person name="Cavanaugh K."/>
            <person name="Michelmore R."/>
        </authorList>
    </citation>
    <scope>NUCLEOTIDE SEQUENCE [LARGE SCALE GENOMIC DNA]</scope>
    <source>
        <strain evidence="1 2">SF5</strain>
    </source>
</reference>
<organism evidence="1 2">
    <name type="scientific">Bremia lactucae</name>
    <name type="common">Lettuce downy mildew</name>
    <dbReference type="NCBI Taxonomy" id="4779"/>
    <lineage>
        <taxon>Eukaryota</taxon>
        <taxon>Sar</taxon>
        <taxon>Stramenopiles</taxon>
        <taxon>Oomycota</taxon>
        <taxon>Peronosporomycetes</taxon>
        <taxon>Peronosporales</taxon>
        <taxon>Peronosporaceae</taxon>
        <taxon>Bremia</taxon>
    </lineage>
</organism>
<dbReference type="GeneID" id="94352343"/>
<dbReference type="AlphaFoldDB" id="A0A976NYU3"/>
<gene>
    <name evidence="1" type="ORF">CCR75_008622</name>
</gene>
<proteinExistence type="predicted"/>
<evidence type="ECO:0000313" key="2">
    <source>
        <dbReference type="Proteomes" id="UP000294530"/>
    </source>
</evidence>
<sequence>MRYVIVDAERKTDYKRRRSNGFFVMVYKSFCDNKTITFSIIVDKQDSIKYFATLQTHISVVSRIITARFKEDIAPM</sequence>
<evidence type="ECO:0000313" key="1">
    <source>
        <dbReference type="EMBL" id="TDH72986.1"/>
    </source>
</evidence>
<dbReference type="RefSeq" id="XP_067822485.1">
    <property type="nucleotide sequence ID" value="XM_067966672.1"/>
</dbReference>
<accession>A0A976NYU3</accession>
<protein>
    <submittedName>
        <fullName evidence="1">Uncharacterized protein</fullName>
    </submittedName>
</protein>
<name>A0A976NYU3_BRELC</name>
<comment type="caution">
    <text evidence="1">The sequence shown here is derived from an EMBL/GenBank/DDBJ whole genome shotgun (WGS) entry which is preliminary data.</text>
</comment>
<dbReference type="EMBL" id="SHOA02000001">
    <property type="protein sequence ID" value="TDH72986.1"/>
    <property type="molecule type" value="Genomic_DNA"/>
</dbReference>
<dbReference type="KEGG" id="blac:94352343"/>
<dbReference type="Proteomes" id="UP000294530">
    <property type="component" value="Unassembled WGS sequence"/>
</dbReference>